<keyword evidence="2" id="KW-1185">Reference proteome</keyword>
<dbReference type="AlphaFoldDB" id="A0A2T8HF75"/>
<evidence type="ECO:0000313" key="2">
    <source>
        <dbReference type="Proteomes" id="UP000245627"/>
    </source>
</evidence>
<reference evidence="1 2" key="1">
    <citation type="submission" date="2018-04" db="EMBL/GenBank/DDBJ databases">
        <title>Sphingobacterium cortibacter sp. nov.</title>
        <authorList>
            <person name="Li Y."/>
        </authorList>
    </citation>
    <scope>NUCLEOTIDE SEQUENCE [LARGE SCALE GENOMIC DNA]</scope>
    <source>
        <strain evidence="1 2">2c-3</strain>
    </source>
</reference>
<name>A0A2T8HF75_9SPHI</name>
<dbReference type="EMBL" id="QDKG01000007">
    <property type="protein sequence ID" value="PVH24088.1"/>
    <property type="molecule type" value="Genomic_DNA"/>
</dbReference>
<sequence length="161" mass="18824">MIKNHKPFRKAITITLSVIAILSLYELGRRNIGGFAGSYPFAETWTIHHPLEDVKLRLAKLHRISPNLFRDTASLQFTNAYSSDPSSQDRIDFYYADRDEYVQVIITSSWECDTCAEVALVSFTSRKNSTIRLMNRDFNWFANRREIQTFEDRILRHISED</sequence>
<evidence type="ECO:0000313" key="1">
    <source>
        <dbReference type="EMBL" id="PVH24088.1"/>
    </source>
</evidence>
<gene>
    <name evidence="1" type="ORF">DC487_15220</name>
</gene>
<comment type="caution">
    <text evidence="1">The sequence shown here is derived from an EMBL/GenBank/DDBJ whole genome shotgun (WGS) entry which is preliminary data.</text>
</comment>
<organism evidence="1 2">
    <name type="scientific">Sphingobacterium corticibacter</name>
    <dbReference type="NCBI Taxonomy" id="2171749"/>
    <lineage>
        <taxon>Bacteria</taxon>
        <taxon>Pseudomonadati</taxon>
        <taxon>Bacteroidota</taxon>
        <taxon>Sphingobacteriia</taxon>
        <taxon>Sphingobacteriales</taxon>
        <taxon>Sphingobacteriaceae</taxon>
        <taxon>Sphingobacterium</taxon>
    </lineage>
</organism>
<accession>A0A2T8HF75</accession>
<dbReference type="Proteomes" id="UP000245627">
    <property type="component" value="Unassembled WGS sequence"/>
</dbReference>
<proteinExistence type="predicted"/>
<protein>
    <submittedName>
        <fullName evidence="1">Uncharacterized protein</fullName>
    </submittedName>
</protein>